<evidence type="ECO:0000313" key="6">
    <source>
        <dbReference type="EMBL" id="GAU95201.1"/>
    </source>
</evidence>
<dbReference type="Proteomes" id="UP000186922">
    <property type="component" value="Unassembled WGS sequence"/>
</dbReference>
<evidence type="ECO:0000313" key="7">
    <source>
        <dbReference type="Proteomes" id="UP000186922"/>
    </source>
</evidence>
<evidence type="ECO:0000256" key="5">
    <source>
        <dbReference type="SAM" id="Phobius"/>
    </source>
</evidence>
<gene>
    <name evidence="6" type="primary">RvY_06860</name>
    <name evidence="6" type="synonym">RvY_06860.1</name>
    <name evidence="6" type="ORF">RvY_06860-1</name>
</gene>
<comment type="subcellular location">
    <subcellularLocation>
        <location evidence="1">Membrane</location>
        <topology evidence="1">Multi-pass membrane protein</topology>
    </subcellularLocation>
</comment>
<dbReference type="PANTHER" id="PTHR11785">
    <property type="entry name" value="AMINO ACID TRANSPORTER"/>
    <property type="match status" value="1"/>
</dbReference>
<dbReference type="OrthoDB" id="5982228at2759"/>
<keyword evidence="7" id="KW-1185">Reference proteome</keyword>
<organism evidence="6 7">
    <name type="scientific">Ramazzottius varieornatus</name>
    <name type="common">Water bear</name>
    <name type="synonym">Tardigrade</name>
    <dbReference type="NCBI Taxonomy" id="947166"/>
    <lineage>
        <taxon>Eukaryota</taxon>
        <taxon>Metazoa</taxon>
        <taxon>Ecdysozoa</taxon>
        <taxon>Tardigrada</taxon>
        <taxon>Eutardigrada</taxon>
        <taxon>Parachela</taxon>
        <taxon>Hypsibioidea</taxon>
        <taxon>Ramazzottiidae</taxon>
        <taxon>Ramazzottius</taxon>
    </lineage>
</organism>
<evidence type="ECO:0000256" key="4">
    <source>
        <dbReference type="ARBA" id="ARBA00023136"/>
    </source>
</evidence>
<sequence length="453" mass="47899">MESSLGGNACDGSNGVSDHEKPLDFVTSSSATSLNVKTEMVVSTISGSPSTDVTAVSVTTTSKVQLKRKIGLVSCVGIVVGSMIGSGIFIAPKLVLRGSGSVGIFLLIWFITGVLSLCGGLCFIELGCLIPKSGGEYTYLMEAYGPLHQFFGPLPAFLYSYTRNLAASPSSFAVGSLSFGMYCAQPFYADGEVPQWLPKVLAAGCIVMVAVINSTSVRLSLWMQNTFAAVKVIALVVLIVAGLVRLGQGHTENLATGFTPFDNVTSLANVASAIYSCFWTYAGWSSLNVSLEEVYRPSLNLPRAISFAIPLVTVLYIMANVAYLTVMTPLEILTSNAVAVTFANRVLGVMAWIVPFSVACSTFGGATGSSFSAARVFHASARQGHMVKAFSYISISRSTPFPPILLQASIALLMIAVGGITSLIDYMSFITWFFLALSFMGKKSSVSDDTGLV</sequence>
<dbReference type="STRING" id="947166.A0A1D1V0F5"/>
<dbReference type="GO" id="GO:0015179">
    <property type="term" value="F:L-amino acid transmembrane transporter activity"/>
    <property type="evidence" value="ECO:0007669"/>
    <property type="project" value="TreeGrafter"/>
</dbReference>
<feature type="transmembrane region" description="Helical" evidence="5">
    <location>
        <begin position="227"/>
        <end position="246"/>
    </location>
</feature>
<dbReference type="AlphaFoldDB" id="A0A1D1V0F5"/>
<dbReference type="InterPro" id="IPR002293">
    <property type="entry name" value="AA/rel_permease1"/>
</dbReference>
<feature type="transmembrane region" description="Helical" evidence="5">
    <location>
        <begin position="346"/>
        <end position="366"/>
    </location>
</feature>
<accession>A0A1D1V0F5</accession>
<feature type="transmembrane region" description="Helical" evidence="5">
    <location>
        <begin position="102"/>
        <end position="124"/>
    </location>
</feature>
<keyword evidence="2 5" id="KW-0812">Transmembrane</keyword>
<evidence type="ECO:0008006" key="8">
    <source>
        <dbReference type="Google" id="ProtNLM"/>
    </source>
</evidence>
<feature type="transmembrane region" description="Helical" evidence="5">
    <location>
        <begin position="70"/>
        <end position="90"/>
    </location>
</feature>
<dbReference type="Gene3D" id="1.20.1740.10">
    <property type="entry name" value="Amino acid/polyamine transporter I"/>
    <property type="match status" value="1"/>
</dbReference>
<dbReference type="InterPro" id="IPR050598">
    <property type="entry name" value="AminoAcid_Transporter"/>
</dbReference>
<proteinExistence type="predicted"/>
<name>A0A1D1V0F5_RAMVA</name>
<feature type="transmembrane region" description="Helical" evidence="5">
    <location>
        <begin position="200"/>
        <end position="221"/>
    </location>
</feature>
<evidence type="ECO:0000256" key="2">
    <source>
        <dbReference type="ARBA" id="ARBA00022692"/>
    </source>
</evidence>
<protein>
    <recommendedName>
        <fullName evidence="8">Amino acid permease/ SLC12A domain-containing protein</fullName>
    </recommendedName>
</protein>
<feature type="transmembrane region" description="Helical" evidence="5">
    <location>
        <begin position="267"/>
        <end position="284"/>
    </location>
</feature>
<dbReference type="EMBL" id="BDGG01000003">
    <property type="protein sequence ID" value="GAU95201.1"/>
    <property type="molecule type" value="Genomic_DNA"/>
</dbReference>
<evidence type="ECO:0000256" key="3">
    <source>
        <dbReference type="ARBA" id="ARBA00022989"/>
    </source>
</evidence>
<keyword evidence="4 5" id="KW-0472">Membrane</keyword>
<dbReference type="PIRSF" id="PIRSF006060">
    <property type="entry name" value="AA_transporter"/>
    <property type="match status" value="1"/>
</dbReference>
<dbReference type="GO" id="GO:0016020">
    <property type="term" value="C:membrane"/>
    <property type="evidence" value="ECO:0007669"/>
    <property type="project" value="UniProtKB-SubCell"/>
</dbReference>
<feature type="transmembrane region" description="Helical" evidence="5">
    <location>
        <begin position="304"/>
        <end position="326"/>
    </location>
</feature>
<dbReference type="Pfam" id="PF13520">
    <property type="entry name" value="AA_permease_2"/>
    <property type="match status" value="1"/>
</dbReference>
<reference evidence="6 7" key="1">
    <citation type="journal article" date="2016" name="Nat. Commun.">
        <title>Extremotolerant tardigrade genome and improved radiotolerance of human cultured cells by tardigrade-unique protein.</title>
        <authorList>
            <person name="Hashimoto T."/>
            <person name="Horikawa D.D."/>
            <person name="Saito Y."/>
            <person name="Kuwahara H."/>
            <person name="Kozuka-Hata H."/>
            <person name="Shin-I T."/>
            <person name="Minakuchi Y."/>
            <person name="Ohishi K."/>
            <person name="Motoyama A."/>
            <person name="Aizu T."/>
            <person name="Enomoto A."/>
            <person name="Kondo K."/>
            <person name="Tanaka S."/>
            <person name="Hara Y."/>
            <person name="Koshikawa S."/>
            <person name="Sagara H."/>
            <person name="Miura T."/>
            <person name="Yokobori S."/>
            <person name="Miyagawa K."/>
            <person name="Suzuki Y."/>
            <person name="Kubo T."/>
            <person name="Oyama M."/>
            <person name="Kohara Y."/>
            <person name="Fujiyama A."/>
            <person name="Arakawa K."/>
            <person name="Katayama T."/>
            <person name="Toyoda A."/>
            <person name="Kunieda T."/>
        </authorList>
    </citation>
    <scope>NUCLEOTIDE SEQUENCE [LARGE SCALE GENOMIC DNA]</scope>
    <source>
        <strain evidence="6 7">YOKOZUNA-1</strain>
    </source>
</reference>
<comment type="caution">
    <text evidence="6">The sequence shown here is derived from an EMBL/GenBank/DDBJ whole genome shotgun (WGS) entry which is preliminary data.</text>
</comment>
<dbReference type="PANTHER" id="PTHR11785:SF512">
    <property type="entry name" value="SOBREMESA, ISOFORM B"/>
    <property type="match status" value="1"/>
</dbReference>
<feature type="transmembrane region" description="Helical" evidence="5">
    <location>
        <begin position="404"/>
        <end position="437"/>
    </location>
</feature>
<keyword evidence="3 5" id="KW-1133">Transmembrane helix</keyword>
<evidence type="ECO:0000256" key="1">
    <source>
        <dbReference type="ARBA" id="ARBA00004141"/>
    </source>
</evidence>